<dbReference type="PANTHER" id="PTHR31189:SF2">
    <property type="entry name" value="RMLC-LIKE CUPINS SUPERFAMILY PROTEIN"/>
    <property type="match status" value="1"/>
</dbReference>
<organism evidence="2 3">
    <name type="scientific">Winogradskya consettensis</name>
    <dbReference type="NCBI Taxonomy" id="113560"/>
    <lineage>
        <taxon>Bacteria</taxon>
        <taxon>Bacillati</taxon>
        <taxon>Actinomycetota</taxon>
        <taxon>Actinomycetes</taxon>
        <taxon>Micromonosporales</taxon>
        <taxon>Micromonosporaceae</taxon>
        <taxon>Winogradskya</taxon>
    </lineage>
</organism>
<dbReference type="InterPro" id="IPR011051">
    <property type="entry name" value="RmlC_Cupin_sf"/>
</dbReference>
<keyword evidence="3" id="KW-1185">Reference proteome</keyword>
<dbReference type="SUPFAM" id="SSF51182">
    <property type="entry name" value="RmlC-like cupins"/>
    <property type="match status" value="2"/>
</dbReference>
<evidence type="ECO:0000313" key="3">
    <source>
        <dbReference type="Proteomes" id="UP000680865"/>
    </source>
</evidence>
<dbReference type="Gene3D" id="2.60.120.10">
    <property type="entry name" value="Jelly Rolls"/>
    <property type="match status" value="2"/>
</dbReference>
<sequence>MRHVVSLREQKPSAELRGSSVQQVSATELPVLSRLSIRRLVLQPGMIREPHWHTNAHELTYCLRGASIVTIFDSGSRYHRFTIGAGQMFFVPLGALHTIEVVGEGEAEFIATLTHELPEEFGMSGSLAVMTDAVIGNTYDLPAAAVAKRNHAVHDGVLQDLGAGPVPTLDDRRLDPFKFDIEAQSAPIGTSDGQARLGRKQFWAALEDVAMYSLTIADNGMREPHWHPGTAEMGYIAKGTGRMTILDPDGTWDTFELHEGDVYFIPRSYPHHIEDVGEGDIHFLIFFDQPMPYDVGYRAAMSALRPEVVAASFGLGVGDLPALPFTPADPLIVGRVNAVDPVA</sequence>
<dbReference type="Proteomes" id="UP000680865">
    <property type="component" value="Unassembled WGS sequence"/>
</dbReference>
<gene>
    <name evidence="2" type="ORF">Aco04nite_67540</name>
</gene>
<feature type="domain" description="Cupin type-1" evidence="1">
    <location>
        <begin position="195"/>
        <end position="321"/>
    </location>
</feature>
<name>A0A919SYP1_9ACTN</name>
<dbReference type="CDD" id="cd20306">
    <property type="entry name" value="cupin_OxDC-like"/>
    <property type="match status" value="2"/>
</dbReference>
<dbReference type="PANTHER" id="PTHR31189">
    <property type="entry name" value="OS03G0336100 PROTEIN-RELATED"/>
    <property type="match status" value="1"/>
</dbReference>
<evidence type="ECO:0000313" key="2">
    <source>
        <dbReference type="EMBL" id="GIM79836.1"/>
    </source>
</evidence>
<accession>A0A919SYP1</accession>
<dbReference type="AlphaFoldDB" id="A0A919SYP1"/>
<protein>
    <submittedName>
        <fullName evidence="2">Cupin</fullName>
    </submittedName>
</protein>
<comment type="caution">
    <text evidence="2">The sequence shown here is derived from an EMBL/GenBank/DDBJ whole genome shotgun (WGS) entry which is preliminary data.</text>
</comment>
<evidence type="ECO:0000259" key="1">
    <source>
        <dbReference type="SMART" id="SM00835"/>
    </source>
</evidence>
<dbReference type="InterPro" id="IPR050253">
    <property type="entry name" value="Seed_Storage-Functional"/>
</dbReference>
<reference evidence="2" key="1">
    <citation type="submission" date="2021-03" db="EMBL/GenBank/DDBJ databases">
        <title>Whole genome shotgun sequence of Actinoplanes consettensis NBRC 14913.</title>
        <authorList>
            <person name="Komaki H."/>
            <person name="Tamura T."/>
        </authorList>
    </citation>
    <scope>NUCLEOTIDE SEQUENCE</scope>
    <source>
        <strain evidence="2">NBRC 14913</strain>
    </source>
</reference>
<feature type="domain" description="Cupin type-1" evidence="1">
    <location>
        <begin position="5"/>
        <end position="147"/>
    </location>
</feature>
<dbReference type="Pfam" id="PF00190">
    <property type="entry name" value="Cupin_1"/>
    <property type="match status" value="2"/>
</dbReference>
<dbReference type="InterPro" id="IPR006045">
    <property type="entry name" value="Cupin_1"/>
</dbReference>
<dbReference type="InterPro" id="IPR014710">
    <property type="entry name" value="RmlC-like_jellyroll"/>
</dbReference>
<proteinExistence type="predicted"/>
<dbReference type="EMBL" id="BOQP01000040">
    <property type="protein sequence ID" value="GIM79836.1"/>
    <property type="molecule type" value="Genomic_DNA"/>
</dbReference>
<dbReference type="SMART" id="SM00835">
    <property type="entry name" value="Cupin_1"/>
    <property type="match status" value="2"/>
</dbReference>
<dbReference type="RefSeq" id="WP_213001246.1">
    <property type="nucleotide sequence ID" value="NZ_BAAATW010000028.1"/>
</dbReference>